<dbReference type="PANTHER" id="PTHR19854:SF15">
    <property type="entry name" value="TRANSDUCIN BETA-LIKE PROTEIN 3"/>
    <property type="match status" value="1"/>
</dbReference>
<proteinExistence type="predicted"/>
<dbReference type="PROSITE" id="PS50082">
    <property type="entry name" value="WD_REPEATS_2"/>
    <property type="match status" value="5"/>
</dbReference>
<feature type="repeat" description="WD" evidence="5">
    <location>
        <begin position="143"/>
        <end position="184"/>
    </location>
</feature>
<dbReference type="InterPro" id="IPR019775">
    <property type="entry name" value="WD40_repeat_CS"/>
</dbReference>
<dbReference type="EMBL" id="JBJKFK010002870">
    <property type="protein sequence ID" value="KAL3310531.1"/>
    <property type="molecule type" value="Genomic_DNA"/>
</dbReference>
<dbReference type="PANTHER" id="PTHR19854">
    <property type="entry name" value="TRANSDUCIN BETA-LIKE 3"/>
    <property type="match status" value="1"/>
</dbReference>
<evidence type="ECO:0000259" key="6">
    <source>
        <dbReference type="Pfam" id="PF08625"/>
    </source>
</evidence>
<feature type="repeat" description="WD" evidence="5">
    <location>
        <begin position="191"/>
        <end position="223"/>
    </location>
</feature>
<reference evidence="7 8" key="1">
    <citation type="submission" date="2024-11" db="EMBL/GenBank/DDBJ databases">
        <title>Adaptive evolution of stress response genes in parasites aligns with host niche diversity.</title>
        <authorList>
            <person name="Hahn C."/>
            <person name="Resl P."/>
        </authorList>
    </citation>
    <scope>NUCLEOTIDE SEQUENCE [LARGE SCALE GENOMIC DNA]</scope>
    <source>
        <strain evidence="7">EGGRZ-B1_66</strain>
        <tissue evidence="7">Body</tissue>
    </source>
</reference>
<evidence type="ECO:0000313" key="7">
    <source>
        <dbReference type="EMBL" id="KAL3310531.1"/>
    </source>
</evidence>
<dbReference type="Proteomes" id="UP001626550">
    <property type="component" value="Unassembled WGS sequence"/>
</dbReference>
<evidence type="ECO:0000256" key="2">
    <source>
        <dbReference type="ARBA" id="ARBA00022574"/>
    </source>
</evidence>
<evidence type="ECO:0000256" key="1">
    <source>
        <dbReference type="ARBA" id="ARBA00004604"/>
    </source>
</evidence>
<feature type="non-terminal residue" evidence="7">
    <location>
        <position position="1"/>
    </location>
</feature>
<dbReference type="SUPFAM" id="SSF50978">
    <property type="entry name" value="WD40 repeat-like"/>
    <property type="match status" value="1"/>
</dbReference>
<dbReference type="GO" id="GO:0005730">
    <property type="term" value="C:nucleolus"/>
    <property type="evidence" value="ECO:0007669"/>
    <property type="project" value="UniProtKB-SubCell"/>
</dbReference>
<sequence length="466" mass="52371">IKGPGGEEVEYGLHSITRMVLSEGLVTVLRQGDHMEFYQPETMKMKHQFLGDLGQLQSMHLLGRKWDLLVMSDSSMHLKLFPRAPHVDGGSWKCNLVETGHTDMITDVSVSPTGDWLLTGAKDCSLSLFSVQKRNLKLRKRVEAAHSGHVSCLSFFKTCSKFVSVSDDLVMKIWTMVPEDEVQVEESVTQRAVHEGPVNCVAVSKNDHLLATGSRDKCVKVWNAQLQVQGTLRGHKRGVWSVCFSPKERVILSASGDADVRVWNLKDFSCLHTFEGHSQPVYTARFLCGGEEIISCDGAGVVRLWNWAQKKPITTSPPIEAHEGRVLALCVTENETGFYTGGEDCALSFYLDDVQLSDYTLDEVLGGIRSELREDSTLVERLLEFAAQWNTRAKTCVIAQEVLSWVLANWSHHEIASWPSAVKTVEGMIPYTRRHHKRISRLEEQMAIVDYLQFLVNDFHMDVQPA</sequence>
<evidence type="ECO:0000256" key="4">
    <source>
        <dbReference type="ARBA" id="ARBA00023242"/>
    </source>
</evidence>
<feature type="repeat" description="WD" evidence="5">
    <location>
        <begin position="232"/>
        <end position="273"/>
    </location>
</feature>
<dbReference type="AlphaFoldDB" id="A0ABD2PSS9"/>
<dbReference type="CDD" id="cd00200">
    <property type="entry name" value="WD40"/>
    <property type="match status" value="1"/>
</dbReference>
<evidence type="ECO:0000256" key="3">
    <source>
        <dbReference type="ARBA" id="ARBA00022737"/>
    </source>
</evidence>
<organism evidence="7 8">
    <name type="scientific">Cichlidogyrus casuarinus</name>
    <dbReference type="NCBI Taxonomy" id="1844966"/>
    <lineage>
        <taxon>Eukaryota</taxon>
        <taxon>Metazoa</taxon>
        <taxon>Spiralia</taxon>
        <taxon>Lophotrochozoa</taxon>
        <taxon>Platyhelminthes</taxon>
        <taxon>Monogenea</taxon>
        <taxon>Monopisthocotylea</taxon>
        <taxon>Dactylogyridea</taxon>
        <taxon>Ancyrocephalidae</taxon>
        <taxon>Cichlidogyrus</taxon>
    </lineage>
</organism>
<feature type="domain" description="U3 small nucleolar RNA-associated protein 13 C-terminal" evidence="6">
    <location>
        <begin position="378"/>
        <end position="452"/>
    </location>
</feature>
<dbReference type="Gene3D" id="2.130.10.10">
    <property type="entry name" value="YVTN repeat-like/Quinoprotein amine dehydrogenase"/>
    <property type="match status" value="2"/>
</dbReference>
<keyword evidence="8" id="KW-1185">Reference proteome</keyword>
<gene>
    <name evidence="7" type="primary">TBL3</name>
    <name evidence="7" type="ORF">Ciccas_010908</name>
</gene>
<dbReference type="Pfam" id="PF00400">
    <property type="entry name" value="WD40"/>
    <property type="match status" value="5"/>
</dbReference>
<dbReference type="InterPro" id="IPR020472">
    <property type="entry name" value="WD40_PAC1"/>
</dbReference>
<evidence type="ECO:0000313" key="8">
    <source>
        <dbReference type="Proteomes" id="UP001626550"/>
    </source>
</evidence>
<evidence type="ECO:0000256" key="5">
    <source>
        <dbReference type="PROSITE-ProRule" id="PRU00221"/>
    </source>
</evidence>
<comment type="caution">
    <text evidence="7">The sequence shown here is derived from an EMBL/GenBank/DDBJ whole genome shotgun (WGS) entry which is preliminary data.</text>
</comment>
<dbReference type="InterPro" id="IPR001680">
    <property type="entry name" value="WD40_rpt"/>
</dbReference>
<dbReference type="SMART" id="SM00320">
    <property type="entry name" value="WD40"/>
    <property type="match status" value="6"/>
</dbReference>
<keyword evidence="3" id="KW-0677">Repeat</keyword>
<feature type="repeat" description="WD" evidence="5">
    <location>
        <begin position="274"/>
        <end position="315"/>
    </location>
</feature>
<keyword evidence="4" id="KW-0539">Nucleus</keyword>
<dbReference type="Pfam" id="PF08625">
    <property type="entry name" value="Utp13"/>
    <property type="match status" value="1"/>
</dbReference>
<name>A0ABD2PSS9_9PLAT</name>
<dbReference type="InterPro" id="IPR013934">
    <property type="entry name" value="Utp13_C"/>
</dbReference>
<comment type="subcellular location">
    <subcellularLocation>
        <location evidence="1">Nucleus</location>
        <location evidence="1">Nucleolus</location>
    </subcellularLocation>
</comment>
<feature type="repeat" description="WD" evidence="5">
    <location>
        <begin position="98"/>
        <end position="139"/>
    </location>
</feature>
<dbReference type="InterPro" id="IPR015943">
    <property type="entry name" value="WD40/YVTN_repeat-like_dom_sf"/>
</dbReference>
<dbReference type="PRINTS" id="PR00320">
    <property type="entry name" value="GPROTEINBRPT"/>
</dbReference>
<protein>
    <submittedName>
        <fullName evidence="7">Transducin (Beta)-like 3</fullName>
    </submittedName>
</protein>
<dbReference type="PROSITE" id="PS00678">
    <property type="entry name" value="WD_REPEATS_1"/>
    <property type="match status" value="1"/>
</dbReference>
<dbReference type="PROSITE" id="PS50294">
    <property type="entry name" value="WD_REPEATS_REGION"/>
    <property type="match status" value="2"/>
</dbReference>
<accession>A0ABD2PSS9</accession>
<dbReference type="InterPro" id="IPR036322">
    <property type="entry name" value="WD40_repeat_dom_sf"/>
</dbReference>
<keyword evidence="2 5" id="KW-0853">WD repeat</keyword>